<evidence type="ECO:0000259" key="3">
    <source>
        <dbReference type="PROSITE" id="PS51194"/>
    </source>
</evidence>
<dbReference type="FunFam" id="3.40.50.10810:FF:000031">
    <property type="entry name" value="Helicase, SNF2/RAD54 family"/>
    <property type="match status" value="1"/>
</dbReference>
<proteinExistence type="predicted"/>
<dbReference type="FunFam" id="3.40.50.300:FF:000533">
    <property type="entry name" value="Helicase, Snf2 family"/>
    <property type="match status" value="1"/>
</dbReference>
<reference evidence="4 5" key="1">
    <citation type="submission" date="2018-10" db="EMBL/GenBank/DDBJ databases">
        <title>Sequencing the genomes of 1000 actinobacteria strains.</title>
        <authorList>
            <person name="Klenk H.-P."/>
        </authorList>
    </citation>
    <scope>NUCLEOTIDE SEQUENCE [LARGE SCALE GENOMIC DNA]</scope>
    <source>
        <strain evidence="4 5">DSM 43911</strain>
    </source>
</reference>
<dbReference type="Pfam" id="PF00271">
    <property type="entry name" value="Helicase_C"/>
    <property type="match status" value="1"/>
</dbReference>
<dbReference type="InterPro" id="IPR027417">
    <property type="entry name" value="P-loop_NTPase"/>
</dbReference>
<dbReference type="SMART" id="SM00487">
    <property type="entry name" value="DEXDc"/>
    <property type="match status" value="1"/>
</dbReference>
<dbReference type="GO" id="GO:0016787">
    <property type="term" value="F:hydrolase activity"/>
    <property type="evidence" value="ECO:0007669"/>
    <property type="project" value="UniProtKB-KW"/>
</dbReference>
<dbReference type="PROSITE" id="PS51192">
    <property type="entry name" value="HELICASE_ATP_BIND_1"/>
    <property type="match status" value="1"/>
</dbReference>
<organism evidence="4 5">
    <name type="scientific">Saccharothrix variisporea</name>
    <dbReference type="NCBI Taxonomy" id="543527"/>
    <lineage>
        <taxon>Bacteria</taxon>
        <taxon>Bacillati</taxon>
        <taxon>Actinomycetota</taxon>
        <taxon>Actinomycetes</taxon>
        <taxon>Pseudonocardiales</taxon>
        <taxon>Pseudonocardiaceae</taxon>
        <taxon>Saccharothrix</taxon>
    </lineage>
</organism>
<dbReference type="InterPro" id="IPR001650">
    <property type="entry name" value="Helicase_C-like"/>
</dbReference>
<name>A0A495X790_9PSEU</name>
<dbReference type="Gene3D" id="3.40.50.10810">
    <property type="entry name" value="Tandem AAA-ATPase domain"/>
    <property type="match status" value="1"/>
</dbReference>
<accession>A0A495X790</accession>
<gene>
    <name evidence="4" type="ORF">DFJ66_3570</name>
</gene>
<dbReference type="SMART" id="SM00490">
    <property type="entry name" value="HELICc"/>
    <property type="match status" value="1"/>
</dbReference>
<keyword evidence="4" id="KW-0547">Nucleotide-binding</keyword>
<dbReference type="InterPro" id="IPR000330">
    <property type="entry name" value="SNF2_N"/>
</dbReference>
<protein>
    <submittedName>
        <fullName evidence="4">SNF2 family DNA or RNA helicase</fullName>
    </submittedName>
</protein>
<dbReference type="InterPro" id="IPR038718">
    <property type="entry name" value="SNF2-like_sf"/>
</dbReference>
<evidence type="ECO:0000259" key="2">
    <source>
        <dbReference type="PROSITE" id="PS51192"/>
    </source>
</evidence>
<dbReference type="CDD" id="cd18793">
    <property type="entry name" value="SF2_C_SNF"/>
    <property type="match status" value="1"/>
</dbReference>
<dbReference type="SUPFAM" id="SSF52540">
    <property type="entry name" value="P-loop containing nucleoside triphosphate hydrolases"/>
    <property type="match status" value="2"/>
</dbReference>
<dbReference type="Proteomes" id="UP000272729">
    <property type="component" value="Unassembled WGS sequence"/>
</dbReference>
<dbReference type="InterPro" id="IPR022138">
    <property type="entry name" value="DUF3670"/>
</dbReference>
<dbReference type="RefSeq" id="WP_246029798.1">
    <property type="nucleotide sequence ID" value="NZ_RBXR01000001.1"/>
</dbReference>
<feature type="domain" description="Helicase C-terminal" evidence="3">
    <location>
        <begin position="788"/>
        <end position="952"/>
    </location>
</feature>
<dbReference type="Pfam" id="PF12419">
    <property type="entry name" value="DUF3670"/>
    <property type="match status" value="1"/>
</dbReference>
<keyword evidence="5" id="KW-1185">Reference proteome</keyword>
<evidence type="ECO:0000256" key="1">
    <source>
        <dbReference type="ARBA" id="ARBA00022801"/>
    </source>
</evidence>
<keyword evidence="4" id="KW-0067">ATP-binding</keyword>
<comment type="caution">
    <text evidence="4">The sequence shown here is derived from an EMBL/GenBank/DDBJ whole genome shotgun (WGS) entry which is preliminary data.</text>
</comment>
<dbReference type="AlphaFoldDB" id="A0A495X790"/>
<dbReference type="PANTHER" id="PTHR10799">
    <property type="entry name" value="SNF2/RAD54 HELICASE FAMILY"/>
    <property type="match status" value="1"/>
</dbReference>
<dbReference type="GO" id="GO:0005524">
    <property type="term" value="F:ATP binding"/>
    <property type="evidence" value="ECO:0007669"/>
    <property type="project" value="InterPro"/>
</dbReference>
<feature type="domain" description="Helicase ATP-binding" evidence="2">
    <location>
        <begin position="504"/>
        <end position="662"/>
    </location>
</feature>
<evidence type="ECO:0000313" key="5">
    <source>
        <dbReference type="Proteomes" id="UP000272729"/>
    </source>
</evidence>
<dbReference type="EMBL" id="RBXR01000001">
    <property type="protein sequence ID" value="RKT70311.1"/>
    <property type="molecule type" value="Genomic_DNA"/>
</dbReference>
<keyword evidence="4" id="KW-0347">Helicase</keyword>
<dbReference type="CDD" id="cd18012">
    <property type="entry name" value="DEXQc_arch_SWI2_SNF2"/>
    <property type="match status" value="1"/>
</dbReference>
<dbReference type="Gene3D" id="3.40.50.300">
    <property type="entry name" value="P-loop containing nucleotide triphosphate hydrolases"/>
    <property type="match status" value="1"/>
</dbReference>
<dbReference type="Pfam" id="PF00176">
    <property type="entry name" value="SNF2-rel_dom"/>
    <property type="match status" value="1"/>
</dbReference>
<dbReference type="InterPro" id="IPR049730">
    <property type="entry name" value="SNF2/RAD54-like_C"/>
</dbReference>
<sequence>MLVLHGLCAPDGRTAVWAEDARLPVKVGSRLPKSPVPHPFAVDGADLAALLDGKHGELVVRLPSYASGPAESPELVRDPLAKPPVRRGAVRLRSWVVPVVWVDDVPDALPEARLGASARYLGEVVAFARDLVARGRVVPGGDARWRAVPERLRLTRLREAMPPAFRAVDGVDDPLDAVLDAVVDKEVRGRLRDVEVDGHGVVGRWLKALTGAGSAPRDDALVNTVEAWRSEQSELVRTCFRLASPEQGGPDQEGWRLEFLLQVVDEPSVLVPAKDVWRHDAVLRRWTPRPEEVLLGDLGRASRLFPALDRALAERHPVALDLDLDGAYDFLTRASLLAEAGFGVLLPSWWRHPRQIGLSLTATTRGAAGVVAKESELGMKALLDYRWDLALGDEKLTEAELSALAKAKSPLVRVRGQWVHLDRARLAEGLAVLGSGRMTAGQVLRIAAQDDPDLPLPVTAVHADRWLGDLLSGEAEQRLDPVEPPEGLTAVLRPYQLRGLSWLVFLDRLGLGACLADDMGLGKTVQLLALEAYARQHLTRPPTLLICPMSVVGNWQREAERFTPGLKVHVHHGGDRVASALHGGHDLVITTYAVATRDASALAEVEWDRVVLDEAQNVKNSATRQSQAVRALPARHRVALTGTPVENRLAELWSIMDFVNPGLLGTVNTFRARYAVPIERHHDDDAAVRLRGMTRPFVLRRLKTDPQIITDLPEKIEVKQLCTLTAEQATLYQAVLDDMFARIAEAQGIKRKGLVLATMSRLKQVCNHPAQLLGDGSRIAGRSGKLARLEEVLEEALADGDKALCFTQFTKFGAMVVPHLSARFDTEVLYLHGGTPAKARDEMVRRFQEPGGPSVFVLSLKAGGTGLNLTAANHVIHLDRWWNPAVEDQATDRAFRIGQRSHVQVRKFVCVGTVEDRIDRMIEEKRGLAQLVVGAGEDWLTELSTAELRDLFALSGEAVGE</sequence>
<dbReference type="PROSITE" id="PS51194">
    <property type="entry name" value="HELICASE_CTER"/>
    <property type="match status" value="1"/>
</dbReference>
<dbReference type="InterPro" id="IPR014001">
    <property type="entry name" value="Helicase_ATP-bd"/>
</dbReference>
<evidence type="ECO:0000313" key="4">
    <source>
        <dbReference type="EMBL" id="RKT70311.1"/>
    </source>
</evidence>
<dbReference type="GO" id="GO:0004386">
    <property type="term" value="F:helicase activity"/>
    <property type="evidence" value="ECO:0007669"/>
    <property type="project" value="UniProtKB-KW"/>
</dbReference>
<keyword evidence="1" id="KW-0378">Hydrolase</keyword>